<dbReference type="PROSITE" id="PS00915">
    <property type="entry name" value="PI3_4_KINASE_1"/>
    <property type="match status" value="1"/>
</dbReference>
<keyword evidence="1" id="KW-0808">Transferase</keyword>
<accession>A0A1I7XQV6</accession>
<dbReference type="Gene3D" id="1.10.1070.11">
    <property type="entry name" value="Phosphatidylinositol 3-/4-kinase, catalytic domain"/>
    <property type="match status" value="1"/>
</dbReference>
<dbReference type="GO" id="GO:0005942">
    <property type="term" value="C:phosphatidylinositol 3-kinase complex"/>
    <property type="evidence" value="ECO:0007669"/>
    <property type="project" value="TreeGrafter"/>
</dbReference>
<dbReference type="GO" id="GO:0016477">
    <property type="term" value="P:cell migration"/>
    <property type="evidence" value="ECO:0007669"/>
    <property type="project" value="TreeGrafter"/>
</dbReference>
<dbReference type="Gene3D" id="2.60.40.150">
    <property type="entry name" value="C2 domain"/>
    <property type="match status" value="1"/>
</dbReference>
<dbReference type="InterPro" id="IPR000403">
    <property type="entry name" value="PI3/4_kinase_cat_dom"/>
</dbReference>
<dbReference type="GO" id="GO:0005737">
    <property type="term" value="C:cytoplasm"/>
    <property type="evidence" value="ECO:0007669"/>
    <property type="project" value="TreeGrafter"/>
</dbReference>
<dbReference type="PROSITE" id="PS50290">
    <property type="entry name" value="PI3_4_KINASE_3"/>
    <property type="match status" value="1"/>
</dbReference>
<dbReference type="InterPro" id="IPR036940">
    <property type="entry name" value="PI3/4_kinase_cat_sf"/>
</dbReference>
<dbReference type="InterPro" id="IPR015433">
    <property type="entry name" value="PI3/4_kinase"/>
</dbReference>
<feature type="domain" description="PI3K/PI4K catalytic" evidence="4">
    <location>
        <begin position="865"/>
        <end position="1062"/>
    </location>
</feature>
<dbReference type="InterPro" id="IPR001263">
    <property type="entry name" value="PI3K_accessory_dom"/>
</dbReference>
<dbReference type="Gene3D" id="1.25.40.70">
    <property type="entry name" value="Phosphatidylinositol 3-kinase, accessory domain (PIK)"/>
    <property type="match status" value="2"/>
</dbReference>
<dbReference type="SMART" id="SM00146">
    <property type="entry name" value="PI3Kc"/>
    <property type="match status" value="1"/>
</dbReference>
<dbReference type="Pfam" id="PF00792">
    <property type="entry name" value="PI3K_C2"/>
    <property type="match status" value="1"/>
</dbReference>
<evidence type="ECO:0000313" key="6">
    <source>
        <dbReference type="Proteomes" id="UP000095283"/>
    </source>
</evidence>
<dbReference type="SUPFAM" id="SSF56112">
    <property type="entry name" value="Protein kinase-like (PK-like)"/>
    <property type="match status" value="1"/>
</dbReference>
<dbReference type="Gene3D" id="3.10.20.90">
    <property type="entry name" value="Phosphatidylinositol 3-kinase Catalytic Subunit, Chain A, domain 1"/>
    <property type="match status" value="1"/>
</dbReference>
<dbReference type="Gene3D" id="3.10.20.770">
    <property type="match status" value="1"/>
</dbReference>
<keyword evidence="6" id="KW-1185">Reference proteome</keyword>
<evidence type="ECO:0000259" key="4">
    <source>
        <dbReference type="PROSITE" id="PS50290"/>
    </source>
</evidence>
<protein>
    <submittedName>
        <fullName evidence="7">Mediator of RNA polymerase II transcription subunit 17</fullName>
    </submittedName>
</protein>
<evidence type="ECO:0000256" key="1">
    <source>
        <dbReference type="ARBA" id="ARBA00022679"/>
    </source>
</evidence>
<dbReference type="AlphaFoldDB" id="A0A1I7XQV6"/>
<proteinExistence type="inferred from homology"/>
<dbReference type="InterPro" id="IPR016024">
    <property type="entry name" value="ARM-type_fold"/>
</dbReference>
<dbReference type="InterPro" id="IPR042236">
    <property type="entry name" value="PI3K_accessory_sf"/>
</dbReference>
<dbReference type="GO" id="GO:0043491">
    <property type="term" value="P:phosphatidylinositol 3-kinase/protein kinase B signal transduction"/>
    <property type="evidence" value="ECO:0007669"/>
    <property type="project" value="TreeGrafter"/>
</dbReference>
<dbReference type="InterPro" id="IPR018936">
    <property type="entry name" value="PI3/4_kinase_CS"/>
</dbReference>
<dbReference type="Proteomes" id="UP000095283">
    <property type="component" value="Unplaced"/>
</dbReference>
<dbReference type="InterPro" id="IPR002420">
    <property type="entry name" value="PI3K-type_C2_dom"/>
</dbReference>
<dbReference type="GO" id="GO:0005886">
    <property type="term" value="C:plasma membrane"/>
    <property type="evidence" value="ECO:0007669"/>
    <property type="project" value="TreeGrafter"/>
</dbReference>
<keyword evidence="2" id="KW-0418">Kinase</keyword>
<dbReference type="GO" id="GO:0016303">
    <property type="term" value="F:1-phosphatidylinositol-3-kinase activity"/>
    <property type="evidence" value="ECO:0007669"/>
    <property type="project" value="TreeGrafter"/>
</dbReference>
<comment type="similarity">
    <text evidence="3">Belongs to the PI3/PI4-kinase family.</text>
</comment>
<evidence type="ECO:0000313" key="7">
    <source>
        <dbReference type="WBParaSite" id="Hba_19714"/>
    </source>
</evidence>
<dbReference type="WBParaSite" id="Hba_19714">
    <property type="protein sequence ID" value="Hba_19714"/>
    <property type="gene ID" value="Hba_19714"/>
</dbReference>
<dbReference type="Gene3D" id="3.30.1010.10">
    <property type="entry name" value="Phosphatidylinositol 3-kinase Catalytic Subunit, Chain A, domain 4"/>
    <property type="match status" value="1"/>
</dbReference>
<dbReference type="CDD" id="cd08380">
    <property type="entry name" value="C2_PI3K_like"/>
    <property type="match status" value="1"/>
</dbReference>
<sequence>MRYNMKKRRYSMENSVQFKYLHPNRVRPVPLPEDFYLSVLVDCSHPIPPSSYRVEDFDKGNIPYTVFQDDVLPRMNPEHILDKLIRENQDLIEKEALKQVAASAVNVANAQFTNLIPLSFDEDELVRLEEERLQKKREKIVNSAINYLELKATDAKKTVEELLYMLDMQEKVPWADMLEKFSSLAAAMSQLQGALKKSAIPSGEGVEMSGLSRARGGSSRCDFVGVEPRLAPSPVPSERRASQMAGINLALQALVDEWTTRERMNVSQFSMAPNNYVFRAILAASGEMEELYNEESTLSKLDLTQPFPMLFLFEPEGFRHEKELAKGIGQALGYSLDVLESGLNDELKMYRTALFNVTSETVETRGSGGYEHYAFPEAMILDVDQNCPHSLVTKIQCHINIVHSAANLHYEIFFRTLKEEENNDDKNALPIAIDFIPDYTPMTLITKVIEELKKCGQINSVRSALENYQIPRFVLRRKEIVLRDYPKPRPIHKPNYVRAHESLHSVDDQNMVEHDNEFISLWELDENLKMRPLSCSNMGASDHDTQISVEFIVFCGKTELVRKSSEKVPIHNPRWLDGFIPFDLYMKDLPPSAVLSVYLVEFKAKKEGLIEERVIGWVNIRLINWRDELVQGVLTLNLWPGEPILPSCGHIGQNDAKQGSNCRLMIELAHYRARVRMPHQSLFAKLVQVQTNFKQIQGPPDVNDDPKDEDVVRIFKILRKHLLGSKLTAEEEQHIWDNKHFVSRHIPDALMILCECDVTWRKREHFAQIYVMLEKWNRLSALKCEPFSHSDLACLLLRKALSDYHIGHKLFWLLRAELANLKLLLYFNSTFSIIYSDSIRKISLQVEMVELLYKLSVIIKGYKEKDAATKVLGSAKMPLRLSWNNVNSLSQYHLPTYEIIFKNGDDLRQDMLVLQVLEVMDSIWKKNQLDCCLSPYPVLPMGTKIGMIGVVPNCSTIFEIQSEGGKVGSAVKSLETTFINKYVKNNAGSTKQYLECVDRFLMSCVGYSVSTFIMGIMGTMKVSYHEGKRSEAERYFLDVFDEAFNGSWATKTNWFFHAVKHI</sequence>
<name>A0A1I7XQV6_HETBA</name>
<dbReference type="SUPFAM" id="SSF49562">
    <property type="entry name" value="C2 domain (Calcium/lipid-binding domain, CaLB)"/>
    <property type="match status" value="1"/>
</dbReference>
<dbReference type="Pfam" id="PF00454">
    <property type="entry name" value="PI3_PI4_kinase"/>
    <property type="match status" value="1"/>
</dbReference>
<dbReference type="InterPro" id="IPR035892">
    <property type="entry name" value="C2_domain_sf"/>
</dbReference>
<dbReference type="SUPFAM" id="SSF48371">
    <property type="entry name" value="ARM repeat"/>
    <property type="match status" value="1"/>
</dbReference>
<organism evidence="6 7">
    <name type="scientific">Heterorhabditis bacteriophora</name>
    <name type="common">Entomopathogenic nematode worm</name>
    <dbReference type="NCBI Taxonomy" id="37862"/>
    <lineage>
        <taxon>Eukaryota</taxon>
        <taxon>Metazoa</taxon>
        <taxon>Ecdysozoa</taxon>
        <taxon>Nematoda</taxon>
        <taxon>Chromadorea</taxon>
        <taxon>Rhabditida</taxon>
        <taxon>Rhabditina</taxon>
        <taxon>Rhabditomorpha</taxon>
        <taxon>Strongyloidea</taxon>
        <taxon>Heterorhabditidae</taxon>
        <taxon>Heterorhabditis</taxon>
    </lineage>
</organism>
<dbReference type="SMART" id="SM00145">
    <property type="entry name" value="PI3Ka"/>
    <property type="match status" value="1"/>
</dbReference>
<dbReference type="PROSITE" id="PS51547">
    <property type="entry name" value="C2_PI3K"/>
    <property type="match status" value="1"/>
</dbReference>
<dbReference type="GO" id="GO:0035005">
    <property type="term" value="F:1-phosphatidylinositol-4-phosphate 3-kinase activity"/>
    <property type="evidence" value="ECO:0007669"/>
    <property type="project" value="TreeGrafter"/>
</dbReference>
<dbReference type="PANTHER" id="PTHR10048">
    <property type="entry name" value="PHOSPHATIDYLINOSITOL KINASE"/>
    <property type="match status" value="1"/>
</dbReference>
<reference evidence="7" key="1">
    <citation type="submission" date="2016-11" db="UniProtKB">
        <authorList>
            <consortium name="WormBaseParasite"/>
        </authorList>
    </citation>
    <scope>IDENTIFICATION</scope>
</reference>
<evidence type="ECO:0000259" key="5">
    <source>
        <dbReference type="PROSITE" id="PS51547"/>
    </source>
</evidence>
<evidence type="ECO:0000256" key="2">
    <source>
        <dbReference type="ARBA" id="ARBA00022777"/>
    </source>
</evidence>
<dbReference type="PANTHER" id="PTHR10048:SF111">
    <property type="entry name" value="PHOSPHATIDYLINOSITOL 3-KINASE AGE-1"/>
    <property type="match status" value="1"/>
</dbReference>
<dbReference type="InterPro" id="IPR011009">
    <property type="entry name" value="Kinase-like_dom_sf"/>
</dbReference>
<evidence type="ECO:0000256" key="3">
    <source>
        <dbReference type="PROSITE-ProRule" id="PRU00880"/>
    </source>
</evidence>
<dbReference type="GO" id="GO:0048015">
    <property type="term" value="P:phosphatidylinositol-mediated signaling"/>
    <property type="evidence" value="ECO:0007669"/>
    <property type="project" value="TreeGrafter"/>
</dbReference>
<feature type="domain" description="C2 PI3K-type" evidence="5">
    <location>
        <begin position="524"/>
        <end position="672"/>
    </location>
</feature>